<keyword evidence="9 16" id="KW-0249">Electron transport</keyword>
<feature type="transmembrane region" description="Helical" evidence="16">
    <location>
        <begin position="88"/>
        <end position="105"/>
    </location>
</feature>
<dbReference type="GO" id="GO:0015990">
    <property type="term" value="P:electron transport coupled proton transport"/>
    <property type="evidence" value="ECO:0007669"/>
    <property type="project" value="TreeGrafter"/>
</dbReference>
<feature type="transmembrane region" description="Helical" evidence="16">
    <location>
        <begin position="246"/>
        <end position="270"/>
    </location>
</feature>
<evidence type="ECO:0000256" key="15">
    <source>
        <dbReference type="ARBA" id="ARBA00049551"/>
    </source>
</evidence>
<dbReference type="AlphaFoldDB" id="A0A1W5YQB8"/>
<gene>
    <name evidence="19" type="primary">NAD4</name>
</gene>
<proteinExistence type="inferred from homology"/>
<comment type="subcellular location">
    <subcellularLocation>
        <location evidence="1 16">Mitochondrion membrane</location>
        <topology evidence="1 16">Multi-pass membrane protein</topology>
    </subcellularLocation>
</comment>
<evidence type="ECO:0000256" key="10">
    <source>
        <dbReference type="ARBA" id="ARBA00022989"/>
    </source>
</evidence>
<evidence type="ECO:0000256" key="6">
    <source>
        <dbReference type="ARBA" id="ARBA00022660"/>
    </source>
</evidence>
<keyword evidence="6 16" id="KW-0679">Respiratory chain</keyword>
<sequence length="451" mass="50079">MMKLILPLLFTLFFLNSPFSWYLFPIALVISLCILSTLLATPLLGPSFVSPLFFLDSLSWPLMMLTLWIFLLSTLASQTIWSNHQQPYLFLLLSSILALTLIICFSSKNFLLFYFFFEVSLVPTLLLILVWGYQPERLQAGTYLMLYTITASLPLLVSLLILSGYNGHLSMNLLLHSPPLSGSLSTIWAVQLSLAFLVKLPMYSTHLWLPKAHVEAPVAGSMILAGILLKLGVYGLLRVYSMFPQIPQGLCFIIMPLSVLGATLTSFICLRQTDFKALIAYSSVGHMGLLAGGIFSGFYWGWQGALSMSVAHGLCSSGLFALANMLYLTAGTRSLFLIKGLQTFFPIMTLWWFLFSISNMAAPPSLNLLAEILLISSTLASTFMMIIPLGMLSFLAAAYSLFLFTSLHHGSPSKQMNPLLHYSPMNYTVLFLHLIPLVIFILSPSLTTSWL</sequence>
<evidence type="ECO:0000256" key="3">
    <source>
        <dbReference type="ARBA" id="ARBA00012944"/>
    </source>
</evidence>
<keyword evidence="8" id="KW-1278">Translocase</keyword>
<reference evidence="19" key="1">
    <citation type="submission" date="2016-09" db="EMBL/GenBank/DDBJ databases">
        <authorList>
            <person name="Capua I."/>
            <person name="De Benedictis P."/>
            <person name="Joannis T."/>
            <person name="Lombin L.H."/>
            <person name="Cattoli G."/>
        </authorList>
    </citation>
    <scope>NUCLEOTIDE SEQUENCE</scope>
</reference>
<comment type="similarity">
    <text evidence="2 16">Belongs to the complex I subunit 4 family.</text>
</comment>
<dbReference type="GO" id="GO:0031966">
    <property type="term" value="C:mitochondrial membrane"/>
    <property type="evidence" value="ECO:0007669"/>
    <property type="project" value="UniProtKB-SubCell"/>
</dbReference>
<accession>A0A1W5YQB8</accession>
<keyword evidence="11 16" id="KW-0520">NAD</keyword>
<comment type="catalytic activity">
    <reaction evidence="15 16">
        <text>a ubiquinone + NADH + 5 H(+)(in) = a ubiquinol + NAD(+) + 4 H(+)(out)</text>
        <dbReference type="Rhea" id="RHEA:29091"/>
        <dbReference type="Rhea" id="RHEA-COMP:9565"/>
        <dbReference type="Rhea" id="RHEA-COMP:9566"/>
        <dbReference type="ChEBI" id="CHEBI:15378"/>
        <dbReference type="ChEBI" id="CHEBI:16389"/>
        <dbReference type="ChEBI" id="CHEBI:17976"/>
        <dbReference type="ChEBI" id="CHEBI:57540"/>
        <dbReference type="ChEBI" id="CHEBI:57945"/>
        <dbReference type="EC" id="7.1.1.2"/>
    </reaction>
</comment>
<keyword evidence="13 16" id="KW-0496">Mitochondrion</keyword>
<feature type="transmembrane region" description="Helical" evidence="16">
    <location>
        <begin position="340"/>
        <end position="362"/>
    </location>
</feature>
<evidence type="ECO:0000256" key="8">
    <source>
        <dbReference type="ARBA" id="ARBA00022967"/>
    </source>
</evidence>
<protein>
    <recommendedName>
        <fullName evidence="4 16">NADH-ubiquinone oxidoreductase chain 4</fullName>
        <ecNumber evidence="3 16">7.1.1.2</ecNumber>
    </recommendedName>
</protein>
<evidence type="ECO:0000259" key="18">
    <source>
        <dbReference type="Pfam" id="PF01059"/>
    </source>
</evidence>
<dbReference type="InterPro" id="IPR001750">
    <property type="entry name" value="ND/Mrp_TM"/>
</dbReference>
<geneLocation type="mitochondrion" evidence="19"/>
<dbReference type="GO" id="GO:0048039">
    <property type="term" value="F:ubiquinone binding"/>
    <property type="evidence" value="ECO:0007669"/>
    <property type="project" value="TreeGrafter"/>
</dbReference>
<evidence type="ECO:0000256" key="4">
    <source>
        <dbReference type="ARBA" id="ARBA00021006"/>
    </source>
</evidence>
<dbReference type="GO" id="GO:0003954">
    <property type="term" value="F:NADH dehydrogenase activity"/>
    <property type="evidence" value="ECO:0007669"/>
    <property type="project" value="TreeGrafter"/>
</dbReference>
<dbReference type="Pfam" id="PF00361">
    <property type="entry name" value="Proton_antipo_M"/>
    <property type="match status" value="1"/>
</dbReference>
<comment type="function">
    <text evidence="16">Core subunit of the mitochondrial membrane respiratory chain NADH dehydrogenase (Complex I) which catalyzes electron transfer from NADH through the respiratory chain, using ubiquinone as an electron acceptor. Essential for the catalytic activity and assembly of complex I.</text>
</comment>
<keyword evidence="10 16" id="KW-1133">Transmembrane helix</keyword>
<evidence type="ECO:0000259" key="17">
    <source>
        <dbReference type="Pfam" id="PF00361"/>
    </source>
</evidence>
<evidence type="ECO:0000256" key="16">
    <source>
        <dbReference type="RuleBase" id="RU003297"/>
    </source>
</evidence>
<name>A0A1W5YQB8_9ANNE</name>
<dbReference type="PRINTS" id="PR01437">
    <property type="entry name" value="NUOXDRDTASE4"/>
</dbReference>
<dbReference type="EMBL" id="KX814447">
    <property type="protein sequence ID" value="ARI47102.1"/>
    <property type="molecule type" value="Genomic_DNA"/>
</dbReference>
<evidence type="ECO:0000256" key="2">
    <source>
        <dbReference type="ARBA" id="ARBA00009025"/>
    </source>
</evidence>
<dbReference type="PANTHER" id="PTHR43507:SF20">
    <property type="entry name" value="NADH-UBIQUINONE OXIDOREDUCTASE CHAIN 4"/>
    <property type="match status" value="1"/>
</dbReference>
<dbReference type="InterPro" id="IPR000260">
    <property type="entry name" value="NADH4_N"/>
</dbReference>
<feature type="transmembrane region" description="Helical" evidence="16">
    <location>
        <begin position="425"/>
        <end position="446"/>
    </location>
</feature>
<feature type="transmembrane region" description="Helical" evidence="16">
    <location>
        <begin position="216"/>
        <end position="240"/>
    </location>
</feature>
<feature type="transmembrane region" description="Helical" evidence="16">
    <location>
        <begin position="57"/>
        <end position="76"/>
    </location>
</feature>
<evidence type="ECO:0000313" key="19">
    <source>
        <dbReference type="EMBL" id="ARI47102.1"/>
    </source>
</evidence>
<feature type="transmembrane region" description="Helical" evidence="16">
    <location>
        <begin position="144"/>
        <end position="165"/>
    </location>
</feature>
<feature type="transmembrane region" description="Helical" evidence="16">
    <location>
        <begin position="382"/>
        <end position="404"/>
    </location>
</feature>
<dbReference type="GO" id="GO:0008137">
    <property type="term" value="F:NADH dehydrogenase (ubiquinone) activity"/>
    <property type="evidence" value="ECO:0007669"/>
    <property type="project" value="UniProtKB-UniRule"/>
</dbReference>
<dbReference type="InterPro" id="IPR003918">
    <property type="entry name" value="NADH_UbQ_OxRdtase"/>
</dbReference>
<keyword evidence="5 16" id="KW-0813">Transport</keyword>
<feature type="transmembrane region" description="Helical" evidence="16">
    <location>
        <begin position="185"/>
        <end position="204"/>
    </location>
</feature>
<dbReference type="Pfam" id="PF01059">
    <property type="entry name" value="Oxidored_q5_N"/>
    <property type="match status" value="1"/>
</dbReference>
<evidence type="ECO:0000256" key="14">
    <source>
        <dbReference type="ARBA" id="ARBA00023136"/>
    </source>
</evidence>
<evidence type="ECO:0000256" key="1">
    <source>
        <dbReference type="ARBA" id="ARBA00004225"/>
    </source>
</evidence>
<evidence type="ECO:0000256" key="13">
    <source>
        <dbReference type="ARBA" id="ARBA00023128"/>
    </source>
</evidence>
<evidence type="ECO:0000256" key="9">
    <source>
        <dbReference type="ARBA" id="ARBA00022982"/>
    </source>
</evidence>
<feature type="transmembrane region" description="Helical" evidence="16">
    <location>
        <begin position="111"/>
        <end position="132"/>
    </location>
</feature>
<dbReference type="EC" id="7.1.1.2" evidence="3 16"/>
<evidence type="ECO:0000256" key="5">
    <source>
        <dbReference type="ARBA" id="ARBA00022448"/>
    </source>
</evidence>
<evidence type="ECO:0000256" key="7">
    <source>
        <dbReference type="ARBA" id="ARBA00022692"/>
    </source>
</evidence>
<feature type="domain" description="NADH:ubiquinone oxidoreductase chain 4 N-terminal" evidence="18">
    <location>
        <begin position="1"/>
        <end position="103"/>
    </location>
</feature>
<feature type="transmembrane region" description="Helical" evidence="16">
    <location>
        <begin position="277"/>
        <end position="300"/>
    </location>
</feature>
<evidence type="ECO:0000256" key="11">
    <source>
        <dbReference type="ARBA" id="ARBA00023027"/>
    </source>
</evidence>
<feature type="transmembrane region" description="Helical" evidence="16">
    <location>
        <begin position="306"/>
        <end position="328"/>
    </location>
</feature>
<organism evidence="19">
    <name type="scientific">Phascolosoma sp. MZK-2017</name>
    <dbReference type="NCBI Taxonomy" id="1979532"/>
    <lineage>
        <taxon>Eukaryota</taxon>
        <taxon>Metazoa</taxon>
        <taxon>Spiralia</taxon>
        <taxon>Lophotrochozoa</taxon>
        <taxon>Annelida</taxon>
        <taxon>Sipuncula</taxon>
        <taxon>Phascolosomatidea</taxon>
        <taxon>Phascolosomatiformes</taxon>
        <taxon>Phascolosomatidae</taxon>
        <taxon>Phascolosoma</taxon>
    </lineage>
</organism>
<evidence type="ECO:0000256" key="12">
    <source>
        <dbReference type="ARBA" id="ARBA00023075"/>
    </source>
</evidence>
<keyword evidence="12 16" id="KW-0830">Ubiquinone</keyword>
<keyword evidence="14 16" id="KW-0472">Membrane</keyword>
<dbReference type="PANTHER" id="PTHR43507">
    <property type="entry name" value="NADH-UBIQUINONE OXIDOREDUCTASE CHAIN 4"/>
    <property type="match status" value="1"/>
</dbReference>
<feature type="domain" description="NADH:quinone oxidoreductase/Mrp antiporter transmembrane" evidence="17">
    <location>
        <begin position="107"/>
        <end position="391"/>
    </location>
</feature>
<dbReference type="GO" id="GO:0042773">
    <property type="term" value="P:ATP synthesis coupled electron transport"/>
    <property type="evidence" value="ECO:0007669"/>
    <property type="project" value="InterPro"/>
</dbReference>
<keyword evidence="7 16" id="KW-0812">Transmembrane</keyword>